<gene>
    <name evidence="1" type="ORF">SAMN05192574_101274</name>
</gene>
<keyword evidence="2" id="KW-1185">Reference proteome</keyword>
<dbReference type="EMBL" id="FOCL01000001">
    <property type="protein sequence ID" value="SEM63687.1"/>
    <property type="molecule type" value="Genomic_DNA"/>
</dbReference>
<evidence type="ECO:0000313" key="1">
    <source>
        <dbReference type="EMBL" id="SEM63687.1"/>
    </source>
</evidence>
<sequence length="79" mass="8833">MEQQFDATLTGTDSEIDGTVQQVIRPGYSEAYDFRSIDGTLHLLIGKDRDGEWIRISGTEPYLSSWIDELAEQAASHSL</sequence>
<name>A0A1H8A2A7_9SPHI</name>
<evidence type="ECO:0000313" key="2">
    <source>
        <dbReference type="Proteomes" id="UP000198942"/>
    </source>
</evidence>
<organism evidence="1 2">
    <name type="scientific">Mucilaginibacter gossypiicola</name>
    <dbReference type="NCBI Taxonomy" id="551995"/>
    <lineage>
        <taxon>Bacteria</taxon>
        <taxon>Pseudomonadati</taxon>
        <taxon>Bacteroidota</taxon>
        <taxon>Sphingobacteriia</taxon>
        <taxon>Sphingobacteriales</taxon>
        <taxon>Sphingobacteriaceae</taxon>
        <taxon>Mucilaginibacter</taxon>
    </lineage>
</organism>
<dbReference type="AlphaFoldDB" id="A0A1H8A2A7"/>
<reference evidence="2" key="1">
    <citation type="submission" date="2016-10" db="EMBL/GenBank/DDBJ databases">
        <authorList>
            <person name="Varghese N."/>
            <person name="Submissions S."/>
        </authorList>
    </citation>
    <scope>NUCLEOTIDE SEQUENCE [LARGE SCALE GENOMIC DNA]</scope>
    <source>
        <strain evidence="2">Gh-48</strain>
    </source>
</reference>
<accession>A0A1H8A2A7</accession>
<dbReference type="STRING" id="551995.SAMN05192574_101274"/>
<proteinExistence type="predicted"/>
<dbReference type="RefSeq" id="WP_091206596.1">
    <property type="nucleotide sequence ID" value="NZ_FOCL01000001.1"/>
</dbReference>
<dbReference type="Proteomes" id="UP000198942">
    <property type="component" value="Unassembled WGS sequence"/>
</dbReference>
<protein>
    <submittedName>
        <fullName evidence="1">Uncharacterized protein</fullName>
    </submittedName>
</protein>
<dbReference type="OrthoDB" id="799945at2"/>